<feature type="domain" description="DEAD-box RNA helicase Q" evidence="14">
    <location>
        <begin position="2"/>
        <end position="30"/>
    </location>
</feature>
<evidence type="ECO:0000256" key="1">
    <source>
        <dbReference type="ARBA" id="ARBA00012552"/>
    </source>
</evidence>
<dbReference type="InterPro" id="IPR027417">
    <property type="entry name" value="P-loop_NTPase"/>
</dbReference>
<evidence type="ECO:0000259" key="13">
    <source>
        <dbReference type="PROSITE" id="PS51194"/>
    </source>
</evidence>
<evidence type="ECO:0000256" key="10">
    <source>
        <dbReference type="PROSITE-ProRule" id="PRU00552"/>
    </source>
</evidence>
<keyword evidence="5 15" id="KW-0347">Helicase</keyword>
<dbReference type="GO" id="GO:0003676">
    <property type="term" value="F:nucleic acid binding"/>
    <property type="evidence" value="ECO:0007669"/>
    <property type="project" value="InterPro"/>
</dbReference>
<dbReference type="GO" id="GO:0016787">
    <property type="term" value="F:hydrolase activity"/>
    <property type="evidence" value="ECO:0007669"/>
    <property type="project" value="UniProtKB-KW"/>
</dbReference>
<dbReference type="InterPro" id="IPR050079">
    <property type="entry name" value="DEAD_box_RNA_helicase"/>
</dbReference>
<dbReference type="SMART" id="SM00490">
    <property type="entry name" value="HELICc"/>
    <property type="match status" value="1"/>
</dbReference>
<keyword evidence="16" id="KW-1185">Reference proteome</keyword>
<proteinExistence type="inferred from homology"/>
<evidence type="ECO:0000259" key="14">
    <source>
        <dbReference type="PROSITE" id="PS51195"/>
    </source>
</evidence>
<dbReference type="Pfam" id="PF00271">
    <property type="entry name" value="Helicase_C"/>
    <property type="match status" value="1"/>
</dbReference>
<keyword evidence="4" id="KW-0378">Hydrolase</keyword>
<feature type="compositionally biased region" description="Basic and acidic residues" evidence="11">
    <location>
        <begin position="441"/>
        <end position="480"/>
    </location>
</feature>
<sequence>MTDFASLGLAEPLLRAVAQEGYTVPTPIQARTIPYVMQGRDLLGIAQTGTGKTAAFALPILHRLAQNRKAPQPKGCRVLVLAPTRELAAQIAESFETYGRHFRFSVAVVVGGVKPGPQIRALARGVDVLVATPGRLNDHLGTGAARVDGAEILVLDEADHMLDLGFLEPIKKILRRLPKERQTLFFSATMPSAIGALAKDMLRDPASVEVTPVATTAEKVSQQVYLVEKPAKAALLVDLLSKPEFGRTLVFTRTKRGADRVAERLESAGLPAAAIHGNKSQGQRERALDSFRSGRTAILVATDIAARGIDVDGITHVVNFDLPEVPEAYVHRIGRTARAGAAGVAISFCDHEERAYLRDIERTTRQSIPQVDRRGAVAATPQPAARDKTQKPHRGHERSRDDRRHQNGGGTASGHRDQGESRRQGHDGQPRHAGRGNQEGRNPHDGRGHQEARGHQEGRGHHEGRGHPHEGRGHQQEGRGSRSGRPGGRRRGSRPSYQPNPGRFAAGD</sequence>
<keyword evidence="6" id="KW-0067">ATP-binding</keyword>
<evidence type="ECO:0000256" key="7">
    <source>
        <dbReference type="ARBA" id="ARBA00038437"/>
    </source>
</evidence>
<comment type="similarity">
    <text evidence="7">Belongs to the DEAD box helicase family.</text>
</comment>
<dbReference type="FunFam" id="3.40.50.300:FF:000108">
    <property type="entry name" value="ATP-dependent RNA helicase RhlE"/>
    <property type="match status" value="1"/>
</dbReference>
<dbReference type="PROSITE" id="PS51192">
    <property type="entry name" value="HELICASE_ATP_BIND_1"/>
    <property type="match status" value="1"/>
</dbReference>
<feature type="short sequence motif" description="Q motif" evidence="10">
    <location>
        <begin position="2"/>
        <end position="30"/>
    </location>
</feature>
<dbReference type="SMART" id="SM00487">
    <property type="entry name" value="DEXDc"/>
    <property type="match status" value="1"/>
</dbReference>
<dbReference type="GO" id="GO:0003724">
    <property type="term" value="F:RNA helicase activity"/>
    <property type="evidence" value="ECO:0007669"/>
    <property type="project" value="UniProtKB-EC"/>
</dbReference>
<evidence type="ECO:0000256" key="9">
    <source>
        <dbReference type="ARBA" id="ARBA00074363"/>
    </source>
</evidence>
<accession>A0A5J6MYZ2</accession>
<dbReference type="InterPro" id="IPR044742">
    <property type="entry name" value="DEAD/DEAH_RhlB"/>
</dbReference>
<dbReference type="InterPro" id="IPR014014">
    <property type="entry name" value="RNA_helicase_DEAD_Q_motif"/>
</dbReference>
<evidence type="ECO:0000256" key="11">
    <source>
        <dbReference type="SAM" id="MobiDB-lite"/>
    </source>
</evidence>
<dbReference type="InterPro" id="IPR014001">
    <property type="entry name" value="Helicase_ATP-bd"/>
</dbReference>
<feature type="compositionally biased region" description="Basic and acidic residues" evidence="11">
    <location>
        <begin position="414"/>
        <end position="430"/>
    </location>
</feature>
<dbReference type="EMBL" id="CP042582">
    <property type="protein sequence ID" value="QEX22968.1"/>
    <property type="molecule type" value="Genomic_DNA"/>
</dbReference>
<comment type="catalytic activity">
    <reaction evidence="8">
        <text>ATP + H2O = ADP + phosphate + H(+)</text>
        <dbReference type="Rhea" id="RHEA:13065"/>
        <dbReference type="ChEBI" id="CHEBI:15377"/>
        <dbReference type="ChEBI" id="CHEBI:15378"/>
        <dbReference type="ChEBI" id="CHEBI:30616"/>
        <dbReference type="ChEBI" id="CHEBI:43474"/>
        <dbReference type="ChEBI" id="CHEBI:456216"/>
        <dbReference type="EC" id="3.6.4.13"/>
    </reaction>
</comment>
<dbReference type="PROSITE" id="PS51195">
    <property type="entry name" value="Q_MOTIF"/>
    <property type="match status" value="1"/>
</dbReference>
<dbReference type="GO" id="GO:0005829">
    <property type="term" value="C:cytosol"/>
    <property type="evidence" value="ECO:0007669"/>
    <property type="project" value="TreeGrafter"/>
</dbReference>
<dbReference type="GO" id="GO:0009266">
    <property type="term" value="P:response to temperature stimulus"/>
    <property type="evidence" value="ECO:0007669"/>
    <property type="project" value="UniProtKB-ARBA"/>
</dbReference>
<protein>
    <recommendedName>
        <fullName evidence="9">DEAD-box ATP-dependent RNA helicase RhpA</fullName>
        <ecNumber evidence="1">3.6.4.13</ecNumber>
    </recommendedName>
</protein>
<name>A0A5J6MYZ2_9PROT</name>
<dbReference type="PANTHER" id="PTHR47959:SF13">
    <property type="entry name" value="ATP-DEPENDENT RNA HELICASE RHLE"/>
    <property type="match status" value="1"/>
</dbReference>
<dbReference type="Proteomes" id="UP000325797">
    <property type="component" value="Chromosome"/>
</dbReference>
<keyword evidence="2" id="KW-0963">Cytoplasm</keyword>
<gene>
    <name evidence="15" type="ORF">FRZ61_29020</name>
</gene>
<dbReference type="EC" id="3.6.4.13" evidence="1"/>
<evidence type="ECO:0000256" key="5">
    <source>
        <dbReference type="ARBA" id="ARBA00022806"/>
    </source>
</evidence>
<dbReference type="PROSITE" id="PS51194">
    <property type="entry name" value="HELICASE_CTER"/>
    <property type="match status" value="1"/>
</dbReference>
<dbReference type="GO" id="GO:0042255">
    <property type="term" value="P:ribosome assembly"/>
    <property type="evidence" value="ECO:0007669"/>
    <property type="project" value="UniProtKB-ARBA"/>
</dbReference>
<evidence type="ECO:0000256" key="3">
    <source>
        <dbReference type="ARBA" id="ARBA00022741"/>
    </source>
</evidence>
<keyword evidence="3" id="KW-0547">Nucleotide-binding</keyword>
<evidence type="ECO:0000256" key="4">
    <source>
        <dbReference type="ARBA" id="ARBA00022801"/>
    </source>
</evidence>
<dbReference type="CDD" id="cd18787">
    <property type="entry name" value="SF2_C_DEAD"/>
    <property type="match status" value="1"/>
</dbReference>
<dbReference type="OrthoDB" id="9805696at2"/>
<feature type="domain" description="Helicase C-terminal" evidence="13">
    <location>
        <begin position="235"/>
        <end position="379"/>
    </location>
</feature>
<dbReference type="RefSeq" id="WP_151118403.1">
    <property type="nucleotide sequence ID" value="NZ_CP042582.1"/>
</dbReference>
<organism evidence="15 16">
    <name type="scientific">Hypericibacter adhaerens</name>
    <dbReference type="NCBI Taxonomy" id="2602016"/>
    <lineage>
        <taxon>Bacteria</taxon>
        <taxon>Pseudomonadati</taxon>
        <taxon>Pseudomonadota</taxon>
        <taxon>Alphaproteobacteria</taxon>
        <taxon>Rhodospirillales</taxon>
        <taxon>Dongiaceae</taxon>
        <taxon>Hypericibacter</taxon>
    </lineage>
</organism>
<evidence type="ECO:0000256" key="8">
    <source>
        <dbReference type="ARBA" id="ARBA00047984"/>
    </source>
</evidence>
<dbReference type="Pfam" id="PF00270">
    <property type="entry name" value="DEAD"/>
    <property type="match status" value="1"/>
</dbReference>
<evidence type="ECO:0000256" key="6">
    <source>
        <dbReference type="ARBA" id="ARBA00022840"/>
    </source>
</evidence>
<dbReference type="InterPro" id="IPR001650">
    <property type="entry name" value="Helicase_C-like"/>
</dbReference>
<dbReference type="SUPFAM" id="SSF52540">
    <property type="entry name" value="P-loop containing nucleoside triphosphate hydrolases"/>
    <property type="match status" value="1"/>
</dbReference>
<evidence type="ECO:0000313" key="16">
    <source>
        <dbReference type="Proteomes" id="UP000325797"/>
    </source>
</evidence>
<dbReference type="AlphaFoldDB" id="A0A5J6MYZ2"/>
<evidence type="ECO:0000313" key="15">
    <source>
        <dbReference type="EMBL" id="QEX22968.1"/>
    </source>
</evidence>
<reference evidence="15 16" key="1">
    <citation type="submission" date="2019-08" db="EMBL/GenBank/DDBJ databases">
        <title>Hyperibacter terrae gen. nov., sp. nov. and Hyperibacter viscosus sp. nov., two new members in the family Rhodospirillaceae isolated from the rhizosphere of Hypericum perforatum.</title>
        <authorList>
            <person name="Noviana Z."/>
        </authorList>
    </citation>
    <scope>NUCLEOTIDE SEQUENCE [LARGE SCALE GENOMIC DNA]</scope>
    <source>
        <strain evidence="15 16">R5959</strain>
    </source>
</reference>
<dbReference type="KEGG" id="hadh:FRZ61_29020"/>
<dbReference type="CDD" id="cd00268">
    <property type="entry name" value="DEADc"/>
    <property type="match status" value="1"/>
</dbReference>
<dbReference type="GO" id="GO:0005524">
    <property type="term" value="F:ATP binding"/>
    <property type="evidence" value="ECO:0007669"/>
    <property type="project" value="UniProtKB-KW"/>
</dbReference>
<feature type="domain" description="Helicase ATP-binding" evidence="12">
    <location>
        <begin position="33"/>
        <end position="208"/>
    </location>
</feature>
<dbReference type="InterPro" id="IPR011545">
    <property type="entry name" value="DEAD/DEAH_box_helicase_dom"/>
</dbReference>
<feature type="region of interest" description="Disordered" evidence="11">
    <location>
        <begin position="366"/>
        <end position="508"/>
    </location>
</feature>
<dbReference type="Gene3D" id="3.40.50.300">
    <property type="entry name" value="P-loop containing nucleotide triphosphate hydrolases"/>
    <property type="match status" value="2"/>
</dbReference>
<dbReference type="PANTHER" id="PTHR47959">
    <property type="entry name" value="ATP-DEPENDENT RNA HELICASE RHLE-RELATED"/>
    <property type="match status" value="1"/>
</dbReference>
<evidence type="ECO:0000259" key="12">
    <source>
        <dbReference type="PROSITE" id="PS51192"/>
    </source>
</evidence>
<evidence type="ECO:0000256" key="2">
    <source>
        <dbReference type="ARBA" id="ARBA00022490"/>
    </source>
</evidence>